<name>A0A106E878_9BURK</name>
<dbReference type="EMBL" id="LPEQ01000048">
    <property type="protein sequence ID" value="KVV51766.1"/>
    <property type="molecule type" value="Genomic_DNA"/>
</dbReference>
<evidence type="ECO:0000313" key="3">
    <source>
        <dbReference type="Proteomes" id="UP000062317"/>
    </source>
</evidence>
<sequence>MPTISVSGFNPEGGPSRLSAQATRDNLNEDHPAWALTLACDANNVTAAFTSATASDASLRAALEIAYPSASDRVV</sequence>
<evidence type="ECO:0000313" key="2">
    <source>
        <dbReference type="EMBL" id="KVV51766.1"/>
    </source>
</evidence>
<reference evidence="2 3" key="1">
    <citation type="submission" date="2015-11" db="EMBL/GenBank/DDBJ databases">
        <title>Expanding the genomic diversity of Burkholderia species for the development of highly accurate diagnostics.</title>
        <authorList>
            <person name="Sahl J."/>
            <person name="Keim P."/>
            <person name="Wagner D."/>
        </authorList>
    </citation>
    <scope>NUCLEOTIDE SEQUENCE [LARGE SCALE GENOMIC DNA]</scope>
    <source>
        <strain evidence="2 3">MSMB1301WGS</strain>
    </source>
</reference>
<feature type="region of interest" description="Disordered" evidence="1">
    <location>
        <begin position="1"/>
        <end position="25"/>
    </location>
</feature>
<comment type="caution">
    <text evidence="2">The sequence shown here is derived from an EMBL/GenBank/DDBJ whole genome shotgun (WGS) entry which is preliminary data.</text>
</comment>
<gene>
    <name evidence="2" type="ORF">WT27_31380</name>
</gene>
<protein>
    <submittedName>
        <fullName evidence="2">Uncharacterized protein</fullName>
    </submittedName>
</protein>
<accession>A0A106E878</accession>
<keyword evidence="3" id="KW-1185">Reference proteome</keyword>
<dbReference type="Proteomes" id="UP000062317">
    <property type="component" value="Unassembled WGS sequence"/>
</dbReference>
<evidence type="ECO:0000256" key="1">
    <source>
        <dbReference type="SAM" id="MobiDB-lite"/>
    </source>
</evidence>
<organism evidence="2 3">
    <name type="scientific">Burkholderia territorii</name>
    <dbReference type="NCBI Taxonomy" id="1503055"/>
    <lineage>
        <taxon>Bacteria</taxon>
        <taxon>Pseudomonadati</taxon>
        <taxon>Pseudomonadota</taxon>
        <taxon>Betaproteobacteria</taxon>
        <taxon>Burkholderiales</taxon>
        <taxon>Burkholderiaceae</taxon>
        <taxon>Burkholderia</taxon>
        <taxon>Burkholderia cepacia complex</taxon>
    </lineage>
</organism>
<proteinExistence type="predicted"/>
<dbReference type="RefSeq" id="WP_060104981.1">
    <property type="nucleotide sequence ID" value="NZ_LPEQ01000048.1"/>
</dbReference>
<dbReference type="AlphaFoldDB" id="A0A106E878"/>